<reference evidence="3 4" key="1">
    <citation type="submission" date="2016-03" db="EMBL/GenBank/DDBJ databases">
        <authorList>
            <person name="Ploux O."/>
        </authorList>
    </citation>
    <scope>NUCLEOTIDE SEQUENCE [LARGE SCALE GENOMIC DNA]</scope>
    <source>
        <strain evidence="3 4">URUG2</strain>
    </source>
</reference>
<protein>
    <recommendedName>
        <fullName evidence="5">MFS maltose permease</fullName>
    </recommendedName>
</protein>
<dbReference type="RefSeq" id="XP_023622194.1">
    <property type="nucleotide sequence ID" value="XM_023766426.1"/>
</dbReference>
<feature type="region of interest" description="Disordered" evidence="1">
    <location>
        <begin position="384"/>
        <end position="405"/>
    </location>
</feature>
<dbReference type="AlphaFoldDB" id="A0A2D3UTU3"/>
<feature type="compositionally biased region" description="Pro residues" evidence="1">
    <location>
        <begin position="387"/>
        <end position="396"/>
    </location>
</feature>
<dbReference type="GeneID" id="35596459"/>
<evidence type="ECO:0008006" key="5">
    <source>
        <dbReference type="Google" id="ProtNLM"/>
    </source>
</evidence>
<evidence type="ECO:0000313" key="3">
    <source>
        <dbReference type="EMBL" id="CZT15297.1"/>
    </source>
</evidence>
<feature type="transmembrane region" description="Helical" evidence="2">
    <location>
        <begin position="79"/>
        <end position="97"/>
    </location>
</feature>
<accession>A0A2D3UTU3</accession>
<evidence type="ECO:0000313" key="4">
    <source>
        <dbReference type="Proteomes" id="UP000225277"/>
    </source>
</evidence>
<keyword evidence="4" id="KW-1185">Reference proteome</keyword>
<dbReference type="EMBL" id="FJUY01000001">
    <property type="protein sequence ID" value="CZT15297.1"/>
    <property type="molecule type" value="Genomic_DNA"/>
</dbReference>
<keyword evidence="2" id="KW-0812">Transmembrane</keyword>
<gene>
    <name evidence="3" type="ORF">RCC_01161</name>
</gene>
<dbReference type="Proteomes" id="UP000225277">
    <property type="component" value="Unassembled WGS sequence"/>
</dbReference>
<dbReference type="OrthoDB" id="5408102at2759"/>
<evidence type="ECO:0000256" key="2">
    <source>
        <dbReference type="SAM" id="Phobius"/>
    </source>
</evidence>
<sequence>MLPSSRIRILSLRPLRPPSAPRPRLFTVNVARQTLLHQQRHRPQLPYLSQPVSSPPQFRLISTETRTFVREQLFLATKWTAILWTFLFLGGLTYYGVTTELSERRNPTPPEWGFWTRKALRAARFFSDEELLETMGFIDWARTGGKYRSALGRLEDPTGDGKGVEIIDGVGADVESKSEAWRTGYCEVLMGCARAAEHLDQMVLDTTRSIVFPKEVVIGPGNPDPRPTPPYMKSAPREEDCKKAFQAPELFYTRILAGKGFSRKERIEAAVAWGNWLTFTGAEESAEETYRWAVDIAKEAANDDLVDPKTNVLDVGKGEVTENLLVASTALAVHHARKGNVDAALPIFLSVLRARRSAPVATPPAEDVEEKRDPKGLALLRTLVTPPTFPAPPPSGDTPYIRSSPGESCDESELMLYIGEILFATSAAKEVGVSWTRKAVNIADEKLRVLPTTEEAQRKKCRECLLTGVGNWDIMLKRLEAEVHDKTVENKGWFGGWWATGREGAEAKDEIEMGAKLLGPLRERIVQEGIAGSVSRRGGGSGGVWIG</sequence>
<dbReference type="STRING" id="112498.A0A2D3UTU3"/>
<proteinExistence type="predicted"/>
<keyword evidence="2" id="KW-1133">Transmembrane helix</keyword>
<name>A0A2D3UTU3_9PEZI</name>
<organism evidence="3 4">
    <name type="scientific">Ramularia collo-cygni</name>
    <dbReference type="NCBI Taxonomy" id="112498"/>
    <lineage>
        <taxon>Eukaryota</taxon>
        <taxon>Fungi</taxon>
        <taxon>Dikarya</taxon>
        <taxon>Ascomycota</taxon>
        <taxon>Pezizomycotina</taxon>
        <taxon>Dothideomycetes</taxon>
        <taxon>Dothideomycetidae</taxon>
        <taxon>Mycosphaerellales</taxon>
        <taxon>Mycosphaerellaceae</taxon>
        <taxon>Ramularia</taxon>
    </lineage>
</organism>
<keyword evidence="2" id="KW-0472">Membrane</keyword>
<evidence type="ECO:0000256" key="1">
    <source>
        <dbReference type="SAM" id="MobiDB-lite"/>
    </source>
</evidence>